<keyword evidence="4" id="KW-0808">Transferase</keyword>
<dbReference type="InterPro" id="IPR028098">
    <property type="entry name" value="Glyco_trans_4-like_N"/>
</dbReference>
<dbReference type="PANTHER" id="PTHR12526:SF630">
    <property type="entry name" value="GLYCOSYLTRANSFERASE"/>
    <property type="match status" value="1"/>
</dbReference>
<proteinExistence type="predicted"/>
<gene>
    <name evidence="3" type="ORF">BG36_08305</name>
    <name evidence="4" type="ORF">DES43_105145</name>
</gene>
<feature type="domain" description="Glycosyl transferase family 1" evidence="1">
    <location>
        <begin position="126"/>
        <end position="282"/>
    </location>
</feature>
<keyword evidence="6" id="KW-1185">Reference proteome</keyword>
<evidence type="ECO:0000259" key="1">
    <source>
        <dbReference type="Pfam" id="PF00534"/>
    </source>
</evidence>
<dbReference type="SUPFAM" id="SSF53756">
    <property type="entry name" value="UDP-Glycosyltransferase/glycogen phosphorylase"/>
    <property type="match status" value="1"/>
</dbReference>
<reference evidence="4 6" key="2">
    <citation type="submission" date="2019-03" db="EMBL/GenBank/DDBJ databases">
        <title>Genomic Encyclopedia of Type Strains, Phase IV (KMG-IV): sequencing the most valuable type-strain genomes for metagenomic binning, comparative biology and taxonomic classification.</title>
        <authorList>
            <person name="Goeker M."/>
        </authorList>
    </citation>
    <scope>NUCLEOTIDE SEQUENCE [LARGE SCALE GENOMIC DNA]</scope>
    <source>
        <strain evidence="4 6">DSM 11603</strain>
    </source>
</reference>
<dbReference type="HOGENOM" id="CLU_009583_0_0_5"/>
<protein>
    <submittedName>
        <fullName evidence="4">Glycosyl transferase family 4</fullName>
    </submittedName>
</protein>
<name>A0A011TEP4_9HYPH</name>
<dbReference type="PANTHER" id="PTHR12526">
    <property type="entry name" value="GLYCOSYLTRANSFERASE"/>
    <property type="match status" value="1"/>
</dbReference>
<accession>A0A011TEP4</accession>
<dbReference type="STRING" id="69279.BG36_08305"/>
<comment type="caution">
    <text evidence="3">The sequence shown here is derived from an EMBL/GenBank/DDBJ whole genome shotgun (WGS) entry which is preliminary data.</text>
</comment>
<dbReference type="Proteomes" id="UP000294958">
    <property type="component" value="Unassembled WGS sequence"/>
</dbReference>
<evidence type="ECO:0000313" key="4">
    <source>
        <dbReference type="EMBL" id="TDR36478.1"/>
    </source>
</evidence>
<dbReference type="EMBL" id="SNZF01000005">
    <property type="protein sequence ID" value="TDR36478.1"/>
    <property type="molecule type" value="Genomic_DNA"/>
</dbReference>
<dbReference type="AlphaFoldDB" id="A0A011TEP4"/>
<feature type="domain" description="Glycosyltransferase subfamily 4-like N-terminal" evidence="2">
    <location>
        <begin position="10"/>
        <end position="106"/>
    </location>
</feature>
<evidence type="ECO:0000313" key="6">
    <source>
        <dbReference type="Proteomes" id="UP000294958"/>
    </source>
</evidence>
<reference evidence="3 5" key="1">
    <citation type="submission" date="2014-02" db="EMBL/GenBank/DDBJ databases">
        <title>Aquamicrobium defluvii Genome sequencing.</title>
        <authorList>
            <person name="Wang X."/>
        </authorList>
    </citation>
    <scope>NUCLEOTIDE SEQUENCE [LARGE SCALE GENOMIC DNA]</scope>
    <source>
        <strain evidence="3 5">W13Z1</strain>
    </source>
</reference>
<evidence type="ECO:0000313" key="3">
    <source>
        <dbReference type="EMBL" id="EXL10144.1"/>
    </source>
</evidence>
<dbReference type="Pfam" id="PF00534">
    <property type="entry name" value="Glycos_transf_1"/>
    <property type="match status" value="1"/>
</dbReference>
<dbReference type="CDD" id="cd03811">
    <property type="entry name" value="GT4_GT28_WabH-like"/>
    <property type="match status" value="1"/>
</dbReference>
<dbReference type="PATRIC" id="fig|69279.3.peg.566"/>
<dbReference type="Pfam" id="PF13439">
    <property type="entry name" value="Glyco_transf_4"/>
    <property type="match status" value="1"/>
</dbReference>
<dbReference type="EMBL" id="JENY01000002">
    <property type="protein sequence ID" value="EXL10144.1"/>
    <property type="molecule type" value="Genomic_DNA"/>
</dbReference>
<sequence length="303" mass="32771">MGAYLSYIWKENPDLVIAATSGPNMIASLVNGLLSRKRPVIISQRGWDGIGYEPQKRLKPRILQKLVRASYTRAAALVAISSGVADQWTHVPGIKRNRISVIYNPVWSPEIEILAGQPVSLIWPVQKDMPVIISAGRFSSEKDFSTLIQAFAKLRKKHQAKLILLGEGSLRASLEDLAKQLGVIDDLTMPGFVENPFAYLARADVFVLPSLHEGFGNVLVEAMACGTPVVSTNCPSGPREILDGGRYGALVPVGDADALAAAIEQQFDNPTPAELLKTRAREFSVEKAAGAYLALAEDLAVQG</sequence>
<dbReference type="GO" id="GO:0016757">
    <property type="term" value="F:glycosyltransferase activity"/>
    <property type="evidence" value="ECO:0007669"/>
    <property type="project" value="InterPro"/>
</dbReference>
<evidence type="ECO:0000259" key="2">
    <source>
        <dbReference type="Pfam" id="PF13439"/>
    </source>
</evidence>
<dbReference type="eggNOG" id="COG0438">
    <property type="taxonomic scope" value="Bacteria"/>
</dbReference>
<dbReference type="Proteomes" id="UP000019849">
    <property type="component" value="Unassembled WGS sequence"/>
</dbReference>
<evidence type="ECO:0000313" key="5">
    <source>
        <dbReference type="Proteomes" id="UP000019849"/>
    </source>
</evidence>
<dbReference type="InterPro" id="IPR001296">
    <property type="entry name" value="Glyco_trans_1"/>
</dbReference>
<organism evidence="3 5">
    <name type="scientific">Aquamicrobium defluvii</name>
    <dbReference type="NCBI Taxonomy" id="69279"/>
    <lineage>
        <taxon>Bacteria</taxon>
        <taxon>Pseudomonadati</taxon>
        <taxon>Pseudomonadota</taxon>
        <taxon>Alphaproteobacteria</taxon>
        <taxon>Hyphomicrobiales</taxon>
        <taxon>Phyllobacteriaceae</taxon>
        <taxon>Aquamicrobium</taxon>
    </lineage>
</organism>
<dbReference type="Gene3D" id="3.40.50.2000">
    <property type="entry name" value="Glycogen Phosphorylase B"/>
    <property type="match status" value="2"/>
</dbReference>